<keyword evidence="7" id="KW-0862">Zinc</keyword>
<keyword evidence="5" id="KW-0949">S-adenosyl-L-methionine</keyword>
<evidence type="ECO:0000256" key="4">
    <source>
        <dbReference type="ARBA" id="ARBA00022679"/>
    </source>
</evidence>
<dbReference type="InterPro" id="IPR050973">
    <property type="entry name" value="H3K9_Histone-Lys_N-MTase"/>
</dbReference>
<dbReference type="Gene3D" id="2.170.270.10">
    <property type="entry name" value="SET domain"/>
    <property type="match status" value="1"/>
</dbReference>
<keyword evidence="2" id="KW-0158">Chromosome</keyword>
<dbReference type="PANTHER" id="PTHR46223">
    <property type="entry name" value="HISTONE-LYSINE N-METHYLTRANSFERASE SUV39H"/>
    <property type="match status" value="1"/>
</dbReference>
<evidence type="ECO:0000256" key="6">
    <source>
        <dbReference type="ARBA" id="ARBA00022723"/>
    </source>
</evidence>
<evidence type="ECO:0000256" key="1">
    <source>
        <dbReference type="ARBA" id="ARBA00004286"/>
    </source>
</evidence>
<dbReference type="GO" id="GO:0008168">
    <property type="term" value="F:methyltransferase activity"/>
    <property type="evidence" value="ECO:0007669"/>
    <property type="project" value="UniProtKB-KW"/>
</dbReference>
<protein>
    <recommendedName>
        <fullName evidence="12">Histone-lysine N-methyltransferase SUVR3</fullName>
    </recommendedName>
</protein>
<dbReference type="EMBL" id="JAEACU010000012">
    <property type="protein sequence ID" value="KAH7512894.1"/>
    <property type="molecule type" value="Genomic_DNA"/>
</dbReference>
<dbReference type="OrthoDB" id="5792673at2759"/>
<dbReference type="Pfam" id="PF00856">
    <property type="entry name" value="SET"/>
    <property type="match status" value="1"/>
</dbReference>
<keyword evidence="3" id="KW-0489">Methyltransferase</keyword>
<comment type="caution">
    <text evidence="10">The sequence shown here is derived from an EMBL/GenBank/DDBJ whole genome shotgun (WGS) entry which is preliminary data.</text>
</comment>
<evidence type="ECO:0000256" key="2">
    <source>
        <dbReference type="ARBA" id="ARBA00022454"/>
    </source>
</evidence>
<dbReference type="GO" id="GO:0005694">
    <property type="term" value="C:chromosome"/>
    <property type="evidence" value="ECO:0007669"/>
    <property type="project" value="UniProtKB-SubCell"/>
</dbReference>
<dbReference type="GO" id="GO:0032259">
    <property type="term" value="P:methylation"/>
    <property type="evidence" value="ECO:0007669"/>
    <property type="project" value="UniProtKB-KW"/>
</dbReference>
<comment type="subcellular location">
    <subcellularLocation>
        <location evidence="1">Chromosome</location>
    </subcellularLocation>
</comment>
<dbReference type="AlphaFoldDB" id="A0A978UDQ1"/>
<evidence type="ECO:0000256" key="7">
    <source>
        <dbReference type="ARBA" id="ARBA00022833"/>
    </source>
</evidence>
<organism evidence="10 11">
    <name type="scientific">Ziziphus jujuba var. spinosa</name>
    <dbReference type="NCBI Taxonomy" id="714518"/>
    <lineage>
        <taxon>Eukaryota</taxon>
        <taxon>Viridiplantae</taxon>
        <taxon>Streptophyta</taxon>
        <taxon>Embryophyta</taxon>
        <taxon>Tracheophyta</taxon>
        <taxon>Spermatophyta</taxon>
        <taxon>Magnoliopsida</taxon>
        <taxon>eudicotyledons</taxon>
        <taxon>Gunneridae</taxon>
        <taxon>Pentapetalae</taxon>
        <taxon>rosids</taxon>
        <taxon>fabids</taxon>
        <taxon>Rosales</taxon>
        <taxon>Rhamnaceae</taxon>
        <taxon>Paliureae</taxon>
        <taxon>Ziziphus</taxon>
    </lineage>
</organism>
<evidence type="ECO:0000259" key="8">
    <source>
        <dbReference type="PROSITE" id="PS50280"/>
    </source>
</evidence>
<dbReference type="PROSITE" id="PS50280">
    <property type="entry name" value="SET"/>
    <property type="match status" value="1"/>
</dbReference>
<dbReference type="SUPFAM" id="SSF82199">
    <property type="entry name" value="SET domain"/>
    <property type="match status" value="1"/>
</dbReference>
<dbReference type="PANTHER" id="PTHR46223:SF3">
    <property type="entry name" value="HISTONE-LYSINE N-METHYLTRANSFERASE SET-23"/>
    <property type="match status" value="1"/>
</dbReference>
<feature type="domain" description="SET" evidence="8">
    <location>
        <begin position="204"/>
        <end position="336"/>
    </location>
</feature>
<dbReference type="PROSITE" id="PS50868">
    <property type="entry name" value="POST_SET"/>
    <property type="match status" value="1"/>
</dbReference>
<evidence type="ECO:0000256" key="5">
    <source>
        <dbReference type="ARBA" id="ARBA00022691"/>
    </source>
</evidence>
<feature type="domain" description="Post-SET" evidence="9">
    <location>
        <begin position="343"/>
        <end position="359"/>
    </location>
</feature>
<reference evidence="10" key="1">
    <citation type="journal article" date="2021" name="Front. Plant Sci.">
        <title>Chromosome-Scale Genome Assembly for Chinese Sour Jujube and Insights Into Its Genome Evolution and Domestication Signature.</title>
        <authorList>
            <person name="Shen L.-Y."/>
            <person name="Luo H."/>
            <person name="Wang X.-L."/>
            <person name="Wang X.-M."/>
            <person name="Qiu X.-J."/>
            <person name="Liu H."/>
            <person name="Zhou S.-S."/>
            <person name="Jia K.-H."/>
            <person name="Nie S."/>
            <person name="Bao Y.-T."/>
            <person name="Zhang R.-G."/>
            <person name="Yun Q.-Z."/>
            <person name="Chai Y.-H."/>
            <person name="Lu J.-Y."/>
            <person name="Li Y."/>
            <person name="Zhao S.-W."/>
            <person name="Mao J.-F."/>
            <person name="Jia S.-G."/>
            <person name="Mao Y.-M."/>
        </authorList>
    </citation>
    <scope>NUCLEOTIDE SEQUENCE</scope>
    <source>
        <strain evidence="10">AT0</strain>
        <tissue evidence="10">Leaf</tissue>
    </source>
</reference>
<name>A0A978UDQ1_ZIZJJ</name>
<evidence type="ECO:0000313" key="11">
    <source>
        <dbReference type="Proteomes" id="UP000813462"/>
    </source>
</evidence>
<dbReference type="InterPro" id="IPR001214">
    <property type="entry name" value="SET_dom"/>
</dbReference>
<dbReference type="GO" id="GO:0046872">
    <property type="term" value="F:metal ion binding"/>
    <property type="evidence" value="ECO:0007669"/>
    <property type="project" value="UniProtKB-KW"/>
</dbReference>
<proteinExistence type="predicted"/>
<evidence type="ECO:0000256" key="3">
    <source>
        <dbReference type="ARBA" id="ARBA00022603"/>
    </source>
</evidence>
<dbReference type="InterPro" id="IPR003616">
    <property type="entry name" value="Post-SET_dom"/>
</dbReference>
<accession>A0A978UDQ1</accession>
<sequence>MSQPESKKFREPIYQRDYQTLSNNSLLIQCAHLVLPWLNPKELAATSSTCKSLRQISKSITLRRSSDACRALERFPIPFHNSVDHQPYAFFIYTPSLISSSSSFSSSQFPRRQSWGSSSAEDDKWVGRRFAIETVRLVDESGESVTGCGCQKCGEEEEEGDGVGNRRCPCLRFDGFEDVVSECGPSCCCGFECPNRVTQRGVSVRLKIVKDERKGWGLYADQLIPEGQFICEYAGELLTTKEARRRQQMYDELALGGHFSPALLVVREHLPSGNSCLRFNIDATVIGNVARFINHSCDGGNLTTTLVRSSGSLIPRLCLYASEDIKKDEELTFSYGGIRLRSKGLQCFCGSSCCFGSLPSEQT</sequence>
<evidence type="ECO:0008006" key="12">
    <source>
        <dbReference type="Google" id="ProtNLM"/>
    </source>
</evidence>
<evidence type="ECO:0000259" key="9">
    <source>
        <dbReference type="PROSITE" id="PS50868"/>
    </source>
</evidence>
<dbReference type="SMART" id="SM00317">
    <property type="entry name" value="SET"/>
    <property type="match status" value="1"/>
</dbReference>
<keyword evidence="4" id="KW-0808">Transferase</keyword>
<dbReference type="Proteomes" id="UP000813462">
    <property type="component" value="Unassembled WGS sequence"/>
</dbReference>
<gene>
    <name evidence="10" type="ORF">FEM48_Zijuj12G0138600</name>
</gene>
<keyword evidence="6" id="KW-0479">Metal-binding</keyword>
<evidence type="ECO:0000313" key="10">
    <source>
        <dbReference type="EMBL" id="KAH7512894.1"/>
    </source>
</evidence>
<dbReference type="InterPro" id="IPR046341">
    <property type="entry name" value="SET_dom_sf"/>
</dbReference>